<dbReference type="GO" id="GO:0016226">
    <property type="term" value="P:iron-sulfur cluster assembly"/>
    <property type="evidence" value="ECO:0007669"/>
    <property type="project" value="InterPro"/>
</dbReference>
<dbReference type="AlphaFoldDB" id="A0A9D3ZHL5"/>
<evidence type="ECO:0000313" key="2">
    <source>
        <dbReference type="EMBL" id="KAH1038605.1"/>
    </source>
</evidence>
<dbReference type="InterPro" id="IPR002871">
    <property type="entry name" value="NIF_FeS_clus_asmbl_NifU_N"/>
</dbReference>
<dbReference type="EMBL" id="JAIQCV010000012">
    <property type="protein sequence ID" value="KAH1038605.1"/>
    <property type="molecule type" value="Genomic_DNA"/>
</dbReference>
<dbReference type="PANTHER" id="PTHR10093">
    <property type="entry name" value="IRON-SULFUR CLUSTER ASSEMBLY ENZYME NIFU HOMOLOG"/>
    <property type="match status" value="1"/>
</dbReference>
<evidence type="ECO:0000313" key="3">
    <source>
        <dbReference type="Proteomes" id="UP000828251"/>
    </source>
</evidence>
<dbReference type="Proteomes" id="UP000828251">
    <property type="component" value="Unassembled WGS sequence"/>
</dbReference>
<dbReference type="OrthoDB" id="938951at2759"/>
<name>A0A9D3ZHL5_9ROSI</name>
<feature type="domain" description="NIF system FeS cluster assembly NifU N-terminal" evidence="1">
    <location>
        <begin position="21"/>
        <end position="60"/>
    </location>
</feature>
<accession>A0A9D3ZHL5</accession>
<gene>
    <name evidence="2" type="ORF">J1N35_040348</name>
</gene>
<reference evidence="2 3" key="1">
    <citation type="journal article" date="2021" name="Plant Biotechnol. J.">
        <title>Multi-omics assisted identification of the key and species-specific regulatory components of drought-tolerant mechanisms in Gossypium stocksii.</title>
        <authorList>
            <person name="Yu D."/>
            <person name="Ke L."/>
            <person name="Zhang D."/>
            <person name="Wu Y."/>
            <person name="Sun Y."/>
            <person name="Mei J."/>
            <person name="Sun J."/>
            <person name="Sun Y."/>
        </authorList>
    </citation>
    <scope>NUCLEOTIDE SEQUENCE [LARGE SCALE GENOMIC DNA]</scope>
    <source>
        <strain evidence="3">cv. E1</strain>
        <tissue evidence="2">Leaf</tissue>
    </source>
</reference>
<proteinExistence type="predicted"/>
<evidence type="ECO:0000259" key="1">
    <source>
        <dbReference type="Pfam" id="PF01592"/>
    </source>
</evidence>
<dbReference type="Gene3D" id="3.90.1010.10">
    <property type="match status" value="1"/>
</dbReference>
<sequence>MTPTNLWEIPSQTVQILPRLYHENIIDHYNNPHNVSTFDKNDPHIGIDLVRAPACGDVMKALNQNR</sequence>
<protein>
    <recommendedName>
        <fullName evidence="1">NIF system FeS cluster assembly NifU N-terminal domain-containing protein</fullName>
    </recommendedName>
</protein>
<dbReference type="GO" id="GO:0005506">
    <property type="term" value="F:iron ion binding"/>
    <property type="evidence" value="ECO:0007669"/>
    <property type="project" value="InterPro"/>
</dbReference>
<comment type="caution">
    <text evidence="2">The sequence shown here is derived from an EMBL/GenBank/DDBJ whole genome shotgun (WGS) entry which is preliminary data.</text>
</comment>
<dbReference type="SUPFAM" id="SSF82649">
    <property type="entry name" value="SufE/NifU"/>
    <property type="match status" value="1"/>
</dbReference>
<dbReference type="CDD" id="cd06664">
    <property type="entry name" value="IscU_like"/>
    <property type="match status" value="1"/>
</dbReference>
<keyword evidence="3" id="KW-1185">Reference proteome</keyword>
<dbReference type="GO" id="GO:0051536">
    <property type="term" value="F:iron-sulfur cluster binding"/>
    <property type="evidence" value="ECO:0007669"/>
    <property type="project" value="InterPro"/>
</dbReference>
<organism evidence="2 3">
    <name type="scientific">Gossypium stocksii</name>
    <dbReference type="NCBI Taxonomy" id="47602"/>
    <lineage>
        <taxon>Eukaryota</taxon>
        <taxon>Viridiplantae</taxon>
        <taxon>Streptophyta</taxon>
        <taxon>Embryophyta</taxon>
        <taxon>Tracheophyta</taxon>
        <taxon>Spermatophyta</taxon>
        <taxon>Magnoliopsida</taxon>
        <taxon>eudicotyledons</taxon>
        <taxon>Gunneridae</taxon>
        <taxon>Pentapetalae</taxon>
        <taxon>rosids</taxon>
        <taxon>malvids</taxon>
        <taxon>Malvales</taxon>
        <taxon>Malvaceae</taxon>
        <taxon>Malvoideae</taxon>
        <taxon>Gossypium</taxon>
    </lineage>
</organism>
<dbReference type="Pfam" id="PF01592">
    <property type="entry name" value="NifU_N"/>
    <property type="match status" value="1"/>
</dbReference>